<evidence type="ECO:0000313" key="2">
    <source>
        <dbReference type="EMBL" id="CAI5447707.1"/>
    </source>
</evidence>
<feature type="compositionally biased region" description="Acidic residues" evidence="1">
    <location>
        <begin position="19"/>
        <end position="32"/>
    </location>
</feature>
<evidence type="ECO:0000313" key="3">
    <source>
        <dbReference type="Proteomes" id="UP001152747"/>
    </source>
</evidence>
<evidence type="ECO:0000256" key="1">
    <source>
        <dbReference type="SAM" id="MobiDB-lite"/>
    </source>
</evidence>
<proteinExistence type="predicted"/>
<organism evidence="2 3">
    <name type="scientific">Caenorhabditis angaria</name>
    <dbReference type="NCBI Taxonomy" id="860376"/>
    <lineage>
        <taxon>Eukaryota</taxon>
        <taxon>Metazoa</taxon>
        <taxon>Ecdysozoa</taxon>
        <taxon>Nematoda</taxon>
        <taxon>Chromadorea</taxon>
        <taxon>Rhabditida</taxon>
        <taxon>Rhabditina</taxon>
        <taxon>Rhabditomorpha</taxon>
        <taxon>Rhabditoidea</taxon>
        <taxon>Rhabditidae</taxon>
        <taxon>Peloderinae</taxon>
        <taxon>Caenorhabditis</taxon>
    </lineage>
</organism>
<dbReference type="OrthoDB" id="5780950at2759"/>
<sequence>MDVNQNHEKELICSSPNLEEGELEEEEEDDNDEEKKEMGIMEQQKISGIPMWAFRRFYEKPEKYECNIGSLTIRKVGNQILMKFGWEDRDYQCEIDDSWNRDDLCCRIKENDEFRVKLEPIYHKLRAKLECLPQCLLIDRIQIENSESEKLEDTILEVSFFKKWKCQSLEYTITKPFDGSYVLYRLVTSFKPAELLVQLQYGQHYFHKSGYSVKENHFHIFTEHGFISGLESDTTKLLEKCTDPISNPNFLSETNLEYEGYLREIGFAMNFGRLFRMTIEEMKKFMKLLMTANYSNHGILKKFLLKCPSGDVDCVAFKKQWTEEKLQKFEENEKTFVCIQNYTKIPENSKFSLSFEVSKYVFPLDDRQFLNFTKKVPFLNIAFRVDVTDEAVVELINDWFLGNREIEEIRLRLKNRIGDDLSDKIPTGISDQKWIKVRRNRKNQKSTLYICKESLSHRVLYIKYQVK</sequence>
<feature type="region of interest" description="Disordered" evidence="1">
    <location>
        <begin position="1"/>
        <end position="36"/>
    </location>
</feature>
<accession>A0A9P1IMC3</accession>
<dbReference type="EMBL" id="CANHGI010000004">
    <property type="protein sequence ID" value="CAI5447707.1"/>
    <property type="molecule type" value="Genomic_DNA"/>
</dbReference>
<name>A0A9P1IMC3_9PELO</name>
<dbReference type="AlphaFoldDB" id="A0A9P1IMC3"/>
<reference evidence="2" key="1">
    <citation type="submission" date="2022-11" db="EMBL/GenBank/DDBJ databases">
        <authorList>
            <person name="Kikuchi T."/>
        </authorList>
    </citation>
    <scope>NUCLEOTIDE SEQUENCE</scope>
    <source>
        <strain evidence="2">PS1010</strain>
    </source>
</reference>
<gene>
    <name evidence="2" type="ORF">CAMP_LOCUS10344</name>
</gene>
<protein>
    <submittedName>
        <fullName evidence="2">Uncharacterized protein</fullName>
    </submittedName>
</protein>
<dbReference type="Proteomes" id="UP001152747">
    <property type="component" value="Unassembled WGS sequence"/>
</dbReference>
<comment type="caution">
    <text evidence="2">The sequence shown here is derived from an EMBL/GenBank/DDBJ whole genome shotgun (WGS) entry which is preliminary data.</text>
</comment>
<keyword evidence="3" id="KW-1185">Reference proteome</keyword>
<feature type="compositionally biased region" description="Basic and acidic residues" evidence="1">
    <location>
        <begin position="1"/>
        <end position="11"/>
    </location>
</feature>